<dbReference type="InterPro" id="IPR003594">
    <property type="entry name" value="HATPase_dom"/>
</dbReference>
<dbReference type="InterPro" id="IPR000700">
    <property type="entry name" value="PAS-assoc_C"/>
</dbReference>
<evidence type="ECO:0000259" key="5">
    <source>
        <dbReference type="PROSITE" id="PS50109"/>
    </source>
</evidence>
<dbReference type="InterPro" id="IPR001789">
    <property type="entry name" value="Sig_transdc_resp-reg_receiver"/>
</dbReference>
<dbReference type="SMART" id="SM00448">
    <property type="entry name" value="REC"/>
    <property type="match status" value="1"/>
</dbReference>
<dbReference type="Gene3D" id="3.30.565.10">
    <property type="entry name" value="Histidine kinase-like ATPase, C-terminal domain"/>
    <property type="match status" value="1"/>
</dbReference>
<dbReference type="InterPro" id="IPR011006">
    <property type="entry name" value="CheY-like_superfamily"/>
</dbReference>
<dbReference type="Pfam" id="PF08448">
    <property type="entry name" value="PAS_4"/>
    <property type="match status" value="1"/>
</dbReference>
<evidence type="ECO:0000259" key="8">
    <source>
        <dbReference type="PROSITE" id="PS50113"/>
    </source>
</evidence>
<dbReference type="Pfam" id="PF02518">
    <property type="entry name" value="HATPase_c"/>
    <property type="match status" value="1"/>
</dbReference>
<dbReference type="Pfam" id="PF00512">
    <property type="entry name" value="HisKA"/>
    <property type="match status" value="1"/>
</dbReference>
<dbReference type="SUPFAM" id="SSF47384">
    <property type="entry name" value="Homodimeric domain of signal transducing histidine kinase"/>
    <property type="match status" value="1"/>
</dbReference>
<comment type="catalytic activity">
    <reaction evidence="1">
        <text>ATP + protein L-histidine = ADP + protein N-phospho-L-histidine.</text>
        <dbReference type="EC" id="2.7.13.3"/>
    </reaction>
</comment>
<dbReference type="Proteomes" id="UP000615989">
    <property type="component" value="Unassembled WGS sequence"/>
</dbReference>
<dbReference type="SUPFAM" id="SSF55874">
    <property type="entry name" value="ATPase domain of HSP90 chaperone/DNA topoisomerase II/histidine kinase"/>
    <property type="match status" value="1"/>
</dbReference>
<dbReference type="PROSITE" id="PS50110">
    <property type="entry name" value="RESPONSE_REGULATORY"/>
    <property type="match status" value="1"/>
</dbReference>
<dbReference type="PRINTS" id="PR00344">
    <property type="entry name" value="BCTRLSENSOR"/>
</dbReference>
<dbReference type="InterPro" id="IPR013656">
    <property type="entry name" value="PAS_4"/>
</dbReference>
<feature type="domain" description="PAC" evidence="8">
    <location>
        <begin position="89"/>
        <end position="141"/>
    </location>
</feature>
<dbReference type="InterPro" id="IPR003661">
    <property type="entry name" value="HisK_dim/P_dom"/>
</dbReference>
<dbReference type="InterPro" id="IPR036097">
    <property type="entry name" value="HisK_dim/P_sf"/>
</dbReference>
<dbReference type="InterPro" id="IPR005467">
    <property type="entry name" value="His_kinase_dom"/>
</dbReference>
<keyword evidence="3 4" id="KW-0597">Phosphoprotein</keyword>
<feature type="domain" description="Response regulatory" evidence="6">
    <location>
        <begin position="399"/>
        <end position="513"/>
    </location>
</feature>
<dbReference type="SMART" id="SM00091">
    <property type="entry name" value="PAS"/>
    <property type="match status" value="1"/>
</dbReference>
<sequence>MDIDDRPSAQTGDPTGENRRLRDIMDAIPAHIAYFDDSWTYRYANKAYAAWFGRESDQVVGHRIVDVVPAEVFDAVREPLGRALGGERLTYEYTMSDAAGRTLYARSTLVPDIGAAGEVLGCYVHAVDITEQRRTQHALAQAQKMEAIGQLSGGLAHDFNNMLTVVMGNLAGLREAHPDDAAIEEFVAPAMQAAQGGAQLIERLLAFSRQQPLAPRPVEVNELILGMAKLIRRSLPETIALHTASRNAELVAMTDAHQLESALLNLALNARDAMPEGGELRIESAVETLDAAAAAELDIPPGDYVQVTVRDSGTGMDATTLAHVFEPFFTTKRFGMGSGLGLPMVYGFARQSGGAVRIRSRQACGTMVALLLPRTVASPAAAGEAGRAAAPATHLAGQLVLLVEDDPEVRTVVRKQLAALGCSVLEAENGQEAADIVENVAAISLVLSDVVMPGGLDGCGLTRFIRRFRPGLPVILMSGYVDQADAITQDLGVPLLAKPFSKERLSAMLDAICR</sequence>
<evidence type="ECO:0000256" key="2">
    <source>
        <dbReference type="ARBA" id="ARBA00012438"/>
    </source>
</evidence>
<dbReference type="SMART" id="SM00387">
    <property type="entry name" value="HATPase_c"/>
    <property type="match status" value="1"/>
</dbReference>
<evidence type="ECO:0000259" key="6">
    <source>
        <dbReference type="PROSITE" id="PS50110"/>
    </source>
</evidence>
<evidence type="ECO:0000256" key="3">
    <source>
        <dbReference type="ARBA" id="ARBA00022553"/>
    </source>
</evidence>
<keyword evidence="10" id="KW-1185">Reference proteome</keyword>
<dbReference type="EMBL" id="WTVG01000028">
    <property type="protein sequence ID" value="NMG25260.1"/>
    <property type="molecule type" value="Genomic_DNA"/>
</dbReference>
<dbReference type="PANTHER" id="PTHR43065:SF42">
    <property type="entry name" value="TWO-COMPONENT SENSOR PPRA"/>
    <property type="match status" value="1"/>
</dbReference>
<comment type="caution">
    <text evidence="9">The sequence shown here is derived from an EMBL/GenBank/DDBJ whole genome shotgun (WGS) entry which is preliminary data.</text>
</comment>
<dbReference type="Pfam" id="PF00072">
    <property type="entry name" value="Response_reg"/>
    <property type="match status" value="1"/>
</dbReference>
<dbReference type="RefSeq" id="WP_169118625.1">
    <property type="nucleotide sequence ID" value="NZ_WTVG02000038.1"/>
</dbReference>
<feature type="domain" description="Histidine kinase" evidence="5">
    <location>
        <begin position="154"/>
        <end position="376"/>
    </location>
</feature>
<dbReference type="Gene3D" id="3.40.50.2300">
    <property type="match status" value="1"/>
</dbReference>
<dbReference type="Gene3D" id="3.30.450.20">
    <property type="entry name" value="PAS domain"/>
    <property type="match status" value="1"/>
</dbReference>
<dbReference type="CDD" id="cd00082">
    <property type="entry name" value="HisKA"/>
    <property type="match status" value="1"/>
</dbReference>
<dbReference type="Gene3D" id="1.10.287.130">
    <property type="match status" value="1"/>
</dbReference>
<feature type="domain" description="PAS" evidence="7">
    <location>
        <begin position="17"/>
        <end position="87"/>
    </location>
</feature>
<evidence type="ECO:0000313" key="10">
    <source>
        <dbReference type="Proteomes" id="UP000615989"/>
    </source>
</evidence>
<evidence type="ECO:0000313" key="9">
    <source>
        <dbReference type="EMBL" id="NMG25260.1"/>
    </source>
</evidence>
<evidence type="ECO:0000256" key="1">
    <source>
        <dbReference type="ARBA" id="ARBA00000085"/>
    </source>
</evidence>
<dbReference type="CDD" id="cd00130">
    <property type="entry name" value="PAS"/>
    <property type="match status" value="1"/>
</dbReference>
<dbReference type="InterPro" id="IPR036890">
    <property type="entry name" value="HATPase_C_sf"/>
</dbReference>
<feature type="modified residue" description="4-aspartylphosphate" evidence="4">
    <location>
        <position position="449"/>
    </location>
</feature>
<organism evidence="9 10">
    <name type="scientific">Aromatoleum anaerobium</name>
    <dbReference type="NCBI Taxonomy" id="182180"/>
    <lineage>
        <taxon>Bacteria</taxon>
        <taxon>Pseudomonadati</taxon>
        <taxon>Pseudomonadota</taxon>
        <taxon>Betaproteobacteria</taxon>
        <taxon>Rhodocyclales</taxon>
        <taxon>Rhodocyclaceae</taxon>
        <taxon>Aromatoleum</taxon>
    </lineage>
</organism>
<protein>
    <recommendedName>
        <fullName evidence="2">histidine kinase</fullName>
        <ecNumber evidence="2">2.7.13.3</ecNumber>
    </recommendedName>
</protein>
<reference evidence="9" key="1">
    <citation type="submission" date="2019-12" db="EMBL/GenBank/DDBJ databases">
        <title>Comparative genomics gives insights into the taxonomy of the Azoarcus-Aromatoleum group and reveals separate origins of nif in the plant-associated Azoarcus and non-plant-associated Aromatoleum sub-groups.</title>
        <authorList>
            <person name="Lafos M."/>
            <person name="Maluk M."/>
            <person name="Batista M."/>
            <person name="Junghare M."/>
            <person name="Carmona M."/>
            <person name="Faoro H."/>
            <person name="Cruz L.M."/>
            <person name="Battistoni F."/>
            <person name="De Souza E."/>
            <person name="Pedrosa F."/>
            <person name="Chen W.-M."/>
            <person name="Poole P.S."/>
            <person name="Dixon R.A."/>
            <person name="James E.K."/>
        </authorList>
    </citation>
    <scope>NUCLEOTIDE SEQUENCE</scope>
    <source>
        <strain evidence="9">LuFRes1</strain>
    </source>
</reference>
<dbReference type="PROSITE" id="PS50112">
    <property type="entry name" value="PAS"/>
    <property type="match status" value="1"/>
</dbReference>
<dbReference type="SMART" id="SM00388">
    <property type="entry name" value="HisKA"/>
    <property type="match status" value="1"/>
</dbReference>
<accession>A0ABX1PL32</accession>
<dbReference type="PROSITE" id="PS50113">
    <property type="entry name" value="PAC"/>
    <property type="match status" value="1"/>
</dbReference>
<proteinExistence type="predicted"/>
<dbReference type="InterPro" id="IPR004358">
    <property type="entry name" value="Sig_transdc_His_kin-like_C"/>
</dbReference>
<name>A0ABX1PL32_9RHOO</name>
<dbReference type="EC" id="2.7.13.3" evidence="2"/>
<dbReference type="InterPro" id="IPR000014">
    <property type="entry name" value="PAS"/>
</dbReference>
<dbReference type="NCBIfam" id="TIGR00229">
    <property type="entry name" value="sensory_box"/>
    <property type="match status" value="1"/>
</dbReference>
<evidence type="ECO:0000259" key="7">
    <source>
        <dbReference type="PROSITE" id="PS50112"/>
    </source>
</evidence>
<gene>
    <name evidence="9" type="ORF">GO606_11075</name>
</gene>
<dbReference type="SUPFAM" id="SSF55785">
    <property type="entry name" value="PYP-like sensor domain (PAS domain)"/>
    <property type="match status" value="1"/>
</dbReference>
<dbReference type="PROSITE" id="PS50109">
    <property type="entry name" value="HIS_KIN"/>
    <property type="match status" value="1"/>
</dbReference>
<dbReference type="InterPro" id="IPR035965">
    <property type="entry name" value="PAS-like_dom_sf"/>
</dbReference>
<dbReference type="PANTHER" id="PTHR43065">
    <property type="entry name" value="SENSOR HISTIDINE KINASE"/>
    <property type="match status" value="1"/>
</dbReference>
<evidence type="ECO:0000256" key="4">
    <source>
        <dbReference type="PROSITE-ProRule" id="PRU00169"/>
    </source>
</evidence>
<dbReference type="SUPFAM" id="SSF52172">
    <property type="entry name" value="CheY-like"/>
    <property type="match status" value="1"/>
</dbReference>